<sequence length="731" mass="79999">MSARPSRRSSSRRHFSTVFESALEAVNISGEPATSRPSTLLPLPSTEAIAGTIPHNQGMPSGSPRFPSQTDHRQPQQQRIRHTRDPLSPVHPSSQQLQAESSASSRSSAYLPPSLPPPAATTTGQHSLPPLRSLNRGSAAASAAAAFAGEEAAGPPPPPLPPHRSSLPLSVPAQPSPPSASVFQSTTSRWLPTSDPYSDRIRLQRRLSVVDLVVGSTLDVLDHSLDDANSRLRTLLDLPPLDDVLNHFSTPASSALRHTMSSRSIGGTGSRREPSRSDEAGRMTKRRKLELEKTGPPPFKGFRYGRYGQVEPGPLTMEIVSCDGGIYLDGASYAAENILKNDNSVYCTKGDRCNIVLQHQGCTTFSLKELVIKAPGRKYSSPVREGMVFLSMSKDELLGTDQYSSIVPSSDVPSMQHFEALRSYALARMDTARLANPATDFRSRGETEDGSYSGNIFDENRHAASDHADYEPLPSSLAEQDPVLNLPTFYVRTECSDDEDDETVGRGGRERDGRGGVRWREGAAGWSPTPARNRPRRRMPLYDESSPFTTHLVTWDVDHDEEEEENDDDDYTELYDLGDATISSPESPGDEAEDGGGGRTRSDHDRDRARLRASVRERNRDRDRDLDRELGGTASSLLARSPFSASGGGGGNASNGQSQVSRPPVAMPHAEFHIEKNKNKCTIYFDPPVTARYILLKMWNPRQDVPDNIDIQGVVARGFAGPRYFPALEMR</sequence>
<feature type="region of interest" description="Disordered" evidence="1">
    <location>
        <begin position="438"/>
        <end position="458"/>
    </location>
</feature>
<evidence type="ECO:0000313" key="3">
    <source>
        <dbReference type="Proteomes" id="UP000076874"/>
    </source>
</evidence>
<dbReference type="OrthoDB" id="2351940at2759"/>
<feature type="region of interest" description="Disordered" evidence="1">
    <location>
        <begin position="579"/>
        <end position="663"/>
    </location>
</feature>
<dbReference type="STRING" id="1081102.A0A162I9J8"/>
<dbReference type="AlphaFoldDB" id="A0A162I9J8"/>
<reference evidence="2 3" key="1">
    <citation type="journal article" date="2016" name="Genome Biol. Evol.">
        <title>Divergent and convergent evolution of fungal pathogenicity.</title>
        <authorList>
            <person name="Shang Y."/>
            <person name="Xiao G."/>
            <person name="Zheng P."/>
            <person name="Cen K."/>
            <person name="Zhan S."/>
            <person name="Wang C."/>
        </authorList>
    </citation>
    <scope>NUCLEOTIDE SEQUENCE [LARGE SCALE GENOMIC DNA]</scope>
    <source>
        <strain evidence="2 3">RCEF 264</strain>
    </source>
</reference>
<feature type="compositionally biased region" description="Basic and acidic residues" evidence="1">
    <location>
        <begin position="270"/>
        <end position="282"/>
    </location>
</feature>
<feature type="compositionally biased region" description="Low complexity" evidence="1">
    <location>
        <begin position="92"/>
        <end position="112"/>
    </location>
</feature>
<dbReference type="Proteomes" id="UP000076874">
    <property type="component" value="Unassembled WGS sequence"/>
</dbReference>
<keyword evidence="2" id="KW-0648">Protein biosynthesis</keyword>
<proteinExistence type="predicted"/>
<keyword evidence="3" id="KW-1185">Reference proteome</keyword>
<dbReference type="GO" id="GO:0003743">
    <property type="term" value="F:translation initiation factor activity"/>
    <property type="evidence" value="ECO:0007669"/>
    <property type="project" value="UniProtKB-KW"/>
</dbReference>
<feature type="compositionally biased region" description="Low complexity" evidence="1">
    <location>
        <begin position="131"/>
        <end position="153"/>
    </location>
</feature>
<feature type="region of interest" description="Disordered" evidence="1">
    <location>
        <begin position="494"/>
        <end position="545"/>
    </location>
</feature>
<dbReference type="EMBL" id="AZHD01000025">
    <property type="protein sequence ID" value="OAA54105.1"/>
    <property type="molecule type" value="Genomic_DNA"/>
</dbReference>
<feature type="compositionally biased region" description="Low complexity" evidence="1">
    <location>
        <begin position="163"/>
        <end position="185"/>
    </location>
</feature>
<evidence type="ECO:0000313" key="2">
    <source>
        <dbReference type="EMBL" id="OAA54105.1"/>
    </source>
</evidence>
<feature type="compositionally biased region" description="Basic and acidic residues" evidence="1">
    <location>
        <begin position="503"/>
        <end position="521"/>
    </location>
</feature>
<keyword evidence="2" id="KW-0396">Initiation factor</keyword>
<feature type="region of interest" description="Disordered" evidence="1">
    <location>
        <begin position="26"/>
        <end position="195"/>
    </location>
</feature>
<feature type="region of interest" description="Disordered" evidence="1">
    <location>
        <begin position="255"/>
        <end position="294"/>
    </location>
</feature>
<name>A0A162I9J8_9HYPO</name>
<gene>
    <name evidence="2" type="ORF">SPI_09039</name>
</gene>
<protein>
    <submittedName>
        <fullName evidence="2">Eukaryotic translation initiation factor 6</fullName>
    </submittedName>
</protein>
<feature type="compositionally biased region" description="Basic and acidic residues" evidence="1">
    <location>
        <begin position="600"/>
        <end position="630"/>
    </location>
</feature>
<evidence type="ECO:0000256" key="1">
    <source>
        <dbReference type="SAM" id="MobiDB-lite"/>
    </source>
</evidence>
<comment type="caution">
    <text evidence="2">The sequence shown here is derived from an EMBL/GenBank/DDBJ whole genome shotgun (WGS) entry which is preliminary data.</text>
</comment>
<organism evidence="2 3">
    <name type="scientific">Niveomyces insectorum RCEF 264</name>
    <dbReference type="NCBI Taxonomy" id="1081102"/>
    <lineage>
        <taxon>Eukaryota</taxon>
        <taxon>Fungi</taxon>
        <taxon>Dikarya</taxon>
        <taxon>Ascomycota</taxon>
        <taxon>Pezizomycotina</taxon>
        <taxon>Sordariomycetes</taxon>
        <taxon>Hypocreomycetidae</taxon>
        <taxon>Hypocreales</taxon>
        <taxon>Cordycipitaceae</taxon>
        <taxon>Niveomyces</taxon>
    </lineage>
</organism>
<accession>A0A162I9J8</accession>